<dbReference type="RefSeq" id="XP_004356788.1">
    <property type="nucleotide sequence ID" value="XM_004356735.1"/>
</dbReference>
<gene>
    <name evidence="2" type="ORF">ACA1_175630</name>
</gene>
<dbReference type="EMBL" id="KB007811">
    <property type="protein sequence ID" value="ELR24888.1"/>
    <property type="molecule type" value="Genomic_DNA"/>
</dbReference>
<dbReference type="VEuPathDB" id="AmoebaDB:ACA1_175630"/>
<organism evidence="2 3">
    <name type="scientific">Acanthamoeba castellanii (strain ATCC 30010 / Neff)</name>
    <dbReference type="NCBI Taxonomy" id="1257118"/>
    <lineage>
        <taxon>Eukaryota</taxon>
        <taxon>Amoebozoa</taxon>
        <taxon>Discosea</taxon>
        <taxon>Longamoebia</taxon>
        <taxon>Centramoebida</taxon>
        <taxon>Acanthamoebidae</taxon>
        <taxon>Acanthamoeba</taxon>
    </lineage>
</organism>
<accession>L8HJM3</accession>
<evidence type="ECO:0000313" key="3">
    <source>
        <dbReference type="Proteomes" id="UP000011083"/>
    </source>
</evidence>
<dbReference type="Gene3D" id="3.40.50.1820">
    <property type="entry name" value="alpha/beta hydrolase"/>
    <property type="match status" value="1"/>
</dbReference>
<protein>
    <submittedName>
        <fullName evidence="2">Lipase</fullName>
    </submittedName>
</protein>
<dbReference type="PANTHER" id="PTHR45856:SF24">
    <property type="entry name" value="FUNGAL LIPASE-LIKE DOMAIN-CONTAINING PROTEIN"/>
    <property type="match status" value="1"/>
</dbReference>
<dbReference type="KEGG" id="acan:ACA1_175630"/>
<dbReference type="SUPFAM" id="SSF53474">
    <property type="entry name" value="alpha/beta-Hydrolases"/>
    <property type="match status" value="1"/>
</dbReference>
<dbReference type="GO" id="GO:0006629">
    <property type="term" value="P:lipid metabolic process"/>
    <property type="evidence" value="ECO:0007669"/>
    <property type="project" value="InterPro"/>
</dbReference>
<feature type="domain" description="Fungal lipase-type" evidence="1">
    <location>
        <begin position="142"/>
        <end position="280"/>
    </location>
</feature>
<dbReference type="CDD" id="cd00519">
    <property type="entry name" value="Lipase_3"/>
    <property type="match status" value="1"/>
</dbReference>
<evidence type="ECO:0000259" key="1">
    <source>
        <dbReference type="Pfam" id="PF01764"/>
    </source>
</evidence>
<keyword evidence="3" id="KW-1185">Reference proteome</keyword>
<reference evidence="2 3" key="1">
    <citation type="journal article" date="2013" name="Genome Biol.">
        <title>Genome of Acanthamoeba castellanii highlights extensive lateral gene transfer and early evolution of tyrosine kinase signaling.</title>
        <authorList>
            <person name="Clarke M."/>
            <person name="Lohan A.J."/>
            <person name="Liu B."/>
            <person name="Lagkouvardos I."/>
            <person name="Roy S."/>
            <person name="Zafar N."/>
            <person name="Bertelli C."/>
            <person name="Schilde C."/>
            <person name="Kianianmomeni A."/>
            <person name="Burglin T.R."/>
            <person name="Frech C."/>
            <person name="Turcotte B."/>
            <person name="Kopec K.O."/>
            <person name="Synnott J.M."/>
            <person name="Choo C."/>
            <person name="Paponov I."/>
            <person name="Finkler A."/>
            <person name="Soon Heng Tan C."/>
            <person name="Hutchins A.P."/>
            <person name="Weinmeier T."/>
            <person name="Rattei T."/>
            <person name="Chu J.S."/>
            <person name="Gimenez G."/>
            <person name="Irimia M."/>
            <person name="Rigden D.J."/>
            <person name="Fitzpatrick D.A."/>
            <person name="Lorenzo-Morales J."/>
            <person name="Bateman A."/>
            <person name="Chiu C.H."/>
            <person name="Tang P."/>
            <person name="Hegemann P."/>
            <person name="Fromm H."/>
            <person name="Raoult D."/>
            <person name="Greub G."/>
            <person name="Miranda-Saavedra D."/>
            <person name="Chen N."/>
            <person name="Nash P."/>
            <person name="Ginger M.L."/>
            <person name="Horn M."/>
            <person name="Schaap P."/>
            <person name="Caler L."/>
            <person name="Loftus B."/>
        </authorList>
    </citation>
    <scope>NUCLEOTIDE SEQUENCE [LARGE SCALE GENOMIC DNA]</scope>
    <source>
        <strain evidence="2 3">Neff</strain>
    </source>
</reference>
<dbReference type="GeneID" id="14925920"/>
<dbReference type="InterPro" id="IPR029058">
    <property type="entry name" value="AB_hydrolase_fold"/>
</dbReference>
<dbReference type="Proteomes" id="UP000011083">
    <property type="component" value="Unassembled WGS sequence"/>
</dbReference>
<dbReference type="InterPro" id="IPR002921">
    <property type="entry name" value="Fungal_lipase-type"/>
</dbReference>
<evidence type="ECO:0000313" key="2">
    <source>
        <dbReference type="EMBL" id="ELR24888.1"/>
    </source>
</evidence>
<dbReference type="InterPro" id="IPR051218">
    <property type="entry name" value="Sec_MonoDiacylglyc_Lipase"/>
</dbReference>
<dbReference type="Pfam" id="PF01764">
    <property type="entry name" value="Lipase_3"/>
    <property type="match status" value="1"/>
</dbReference>
<dbReference type="AlphaFoldDB" id="L8HJM3"/>
<dbReference type="PANTHER" id="PTHR45856">
    <property type="entry name" value="ALPHA/BETA-HYDROLASES SUPERFAMILY PROTEIN"/>
    <property type="match status" value="1"/>
</dbReference>
<proteinExistence type="predicted"/>
<name>L8HJM3_ACACF</name>
<sequence>MSFLARTISRLFGASAASTTSISTPITTPATPTTTPATWPTLASSCFDEDFFTFAHDQHQTKTITTLEDEVDLGMSFVLLSDHFEKLASFDNDEVRQMGDFASLAYLDRQANVDAGATTYDVTAFATAISSGYVRTQGRDVVLTYKGTDTATDFMTDFNAWPVYNKELLPEGFIHRGFLLAFQSSWPQVEAALNRHAASQGLGVAELNFTVCGHSLGAAQATLAALQLAHLVASVEQVRLLTFGSPRVFSWAGAAYFERLGLGARTLRVAENGADPVTMVNLGSLGFKHVGLNLRVEKPAAAWPHLMEGYMAGFLALTTSTFVPSFPLGSRRALLRLLRLH</sequence>